<evidence type="ECO:0000313" key="12">
    <source>
        <dbReference type="EMBL" id="TCT02926.1"/>
    </source>
</evidence>
<keyword evidence="13" id="KW-1185">Reference proteome</keyword>
<comment type="pathway">
    <text evidence="2 10">Bacterial outer membrane biogenesis; LPS core biosynthesis.</text>
</comment>
<dbReference type="EC" id="2.4.99.12" evidence="3 10"/>
<evidence type="ECO:0000256" key="9">
    <source>
        <dbReference type="PIRSR" id="PIRSR639901-2"/>
    </source>
</evidence>
<organism evidence="12 13">
    <name type="scientific">Aquabacter spiritensis</name>
    <dbReference type="NCBI Taxonomy" id="933073"/>
    <lineage>
        <taxon>Bacteria</taxon>
        <taxon>Pseudomonadati</taxon>
        <taxon>Pseudomonadota</taxon>
        <taxon>Alphaproteobacteria</taxon>
        <taxon>Hyphomicrobiales</taxon>
        <taxon>Xanthobacteraceae</taxon>
        <taxon>Aquabacter</taxon>
    </lineage>
</organism>
<dbReference type="PANTHER" id="PTHR42755">
    <property type="entry name" value="3-DEOXY-MANNO-OCTULOSONATE CYTIDYLYLTRANSFERASE"/>
    <property type="match status" value="1"/>
</dbReference>
<dbReference type="PANTHER" id="PTHR42755:SF1">
    <property type="entry name" value="3-DEOXY-D-MANNO-OCTULOSONIC ACID TRANSFERASE, MITOCHONDRIAL-RELATED"/>
    <property type="match status" value="1"/>
</dbReference>
<dbReference type="GO" id="GO:0005886">
    <property type="term" value="C:plasma membrane"/>
    <property type="evidence" value="ECO:0007669"/>
    <property type="project" value="UniProtKB-SubCell"/>
</dbReference>
<dbReference type="Proteomes" id="UP000294664">
    <property type="component" value="Unassembled WGS sequence"/>
</dbReference>
<evidence type="ECO:0000256" key="3">
    <source>
        <dbReference type="ARBA" id="ARBA00012621"/>
    </source>
</evidence>
<evidence type="ECO:0000256" key="5">
    <source>
        <dbReference type="ARBA" id="ARBA00022679"/>
    </source>
</evidence>
<dbReference type="InterPro" id="IPR007507">
    <property type="entry name" value="Glycos_transf_N"/>
</dbReference>
<dbReference type="SUPFAM" id="SSF53756">
    <property type="entry name" value="UDP-Glycosyltransferase/glycogen phosphorylase"/>
    <property type="match status" value="1"/>
</dbReference>
<dbReference type="InterPro" id="IPR038107">
    <property type="entry name" value="Glycos_transf_N_sf"/>
</dbReference>
<evidence type="ECO:0000256" key="10">
    <source>
        <dbReference type="RuleBase" id="RU365103"/>
    </source>
</evidence>
<dbReference type="EMBL" id="SMAI01000011">
    <property type="protein sequence ID" value="TCT02926.1"/>
    <property type="molecule type" value="Genomic_DNA"/>
</dbReference>
<comment type="similarity">
    <text evidence="10">Belongs to the glycosyltransferase group 1 family.</text>
</comment>
<dbReference type="OrthoDB" id="9789797at2"/>
<dbReference type="Gene3D" id="3.40.50.11720">
    <property type="entry name" value="3-Deoxy-D-manno-octulosonic-acid transferase, N-terminal domain"/>
    <property type="match status" value="1"/>
</dbReference>
<feature type="site" description="Transition state stabilizer" evidence="9">
    <location>
        <position position="212"/>
    </location>
</feature>
<dbReference type="Gene3D" id="3.40.50.2000">
    <property type="entry name" value="Glycogen Phosphorylase B"/>
    <property type="match status" value="1"/>
</dbReference>
<comment type="subcellular location">
    <subcellularLocation>
        <location evidence="10">Cell membrane</location>
    </subcellularLocation>
</comment>
<evidence type="ECO:0000256" key="4">
    <source>
        <dbReference type="ARBA" id="ARBA00019077"/>
    </source>
</evidence>
<keyword evidence="10" id="KW-1003">Cell membrane</keyword>
<dbReference type="UniPathway" id="UPA00958"/>
<feature type="domain" description="3-deoxy-D-manno-octulosonic-acid transferase N-terminal" evidence="11">
    <location>
        <begin position="41"/>
        <end position="215"/>
    </location>
</feature>
<evidence type="ECO:0000256" key="1">
    <source>
        <dbReference type="ARBA" id="ARBA00003394"/>
    </source>
</evidence>
<evidence type="ECO:0000313" key="13">
    <source>
        <dbReference type="Proteomes" id="UP000294664"/>
    </source>
</evidence>
<dbReference type="Pfam" id="PF04413">
    <property type="entry name" value="Glycos_transf_N"/>
    <property type="match status" value="1"/>
</dbReference>
<reference evidence="12 13" key="1">
    <citation type="submission" date="2019-03" db="EMBL/GenBank/DDBJ databases">
        <title>Genomic Encyclopedia of Type Strains, Phase IV (KMG-IV): sequencing the most valuable type-strain genomes for metagenomic binning, comparative biology and taxonomic classification.</title>
        <authorList>
            <person name="Goeker M."/>
        </authorList>
    </citation>
    <scope>NUCLEOTIDE SEQUENCE [LARGE SCALE GENOMIC DNA]</scope>
    <source>
        <strain evidence="12 13">DSM 9035</strain>
    </source>
</reference>
<comment type="caution">
    <text evidence="12">The sequence shown here is derived from an EMBL/GenBank/DDBJ whole genome shotgun (WGS) entry which is preliminary data.</text>
</comment>
<feature type="site" description="Transition state stabilizer" evidence="9">
    <location>
        <position position="136"/>
    </location>
</feature>
<proteinExistence type="inferred from homology"/>
<keyword evidence="10" id="KW-0448">Lipopolysaccharide biosynthesis</keyword>
<name>A0A4R3LSV3_9HYPH</name>
<protein>
    <recommendedName>
        <fullName evidence="4 10">3-deoxy-D-manno-octulosonic acid transferase</fullName>
        <shortName evidence="10">Kdo transferase</shortName>
        <ecNumber evidence="3 10">2.4.99.12</ecNumber>
    </recommendedName>
    <alternativeName>
        <fullName evidence="6 10">Lipid IV(A) 3-deoxy-D-manno-octulosonic acid transferase</fullName>
    </alternativeName>
</protein>
<dbReference type="InterPro" id="IPR039901">
    <property type="entry name" value="Kdotransferase"/>
</dbReference>
<dbReference type="GO" id="GO:0009244">
    <property type="term" value="P:lipopolysaccharide core region biosynthetic process"/>
    <property type="evidence" value="ECO:0007669"/>
    <property type="project" value="UniProtKB-UniRule"/>
</dbReference>
<evidence type="ECO:0000256" key="8">
    <source>
        <dbReference type="PIRSR" id="PIRSR639901-1"/>
    </source>
</evidence>
<evidence type="ECO:0000256" key="6">
    <source>
        <dbReference type="ARBA" id="ARBA00031445"/>
    </source>
</evidence>
<dbReference type="RefSeq" id="WP_132033405.1">
    <property type="nucleotide sequence ID" value="NZ_SMAI01000011.1"/>
</dbReference>
<accession>A0A4R3LSV3</accession>
<feature type="active site" description="Proton acceptor" evidence="8">
    <location>
        <position position="68"/>
    </location>
</feature>
<dbReference type="GO" id="GO:0009245">
    <property type="term" value="P:lipid A biosynthetic process"/>
    <property type="evidence" value="ECO:0007669"/>
    <property type="project" value="TreeGrafter"/>
</dbReference>
<comment type="function">
    <text evidence="1 10">Involved in lipopolysaccharide (LPS) biosynthesis. Catalyzes the transfer of 3-deoxy-D-manno-octulosonate (Kdo) residue(s) from CMP-Kdo to lipid IV(A), the tetraacyldisaccharide-1,4'-bisphosphate precursor of lipid A.</text>
</comment>
<evidence type="ECO:0000259" key="11">
    <source>
        <dbReference type="Pfam" id="PF04413"/>
    </source>
</evidence>
<keyword evidence="5 10" id="KW-0808">Transferase</keyword>
<keyword evidence="10" id="KW-0472">Membrane</keyword>
<dbReference type="AlphaFoldDB" id="A0A4R3LSV3"/>
<dbReference type="GO" id="GO:0043842">
    <property type="term" value="F:Kdo transferase activity"/>
    <property type="evidence" value="ECO:0007669"/>
    <property type="project" value="UniProtKB-EC"/>
</dbReference>
<comment type="catalytic activity">
    <reaction evidence="7 10">
        <text>lipid IVA (E. coli) + CMP-3-deoxy-beta-D-manno-octulosonate = alpha-Kdo-(2-&gt;6)-lipid IVA (E. coli) + CMP + H(+)</text>
        <dbReference type="Rhea" id="RHEA:28066"/>
        <dbReference type="ChEBI" id="CHEBI:15378"/>
        <dbReference type="ChEBI" id="CHEBI:58603"/>
        <dbReference type="ChEBI" id="CHEBI:60364"/>
        <dbReference type="ChEBI" id="CHEBI:60377"/>
        <dbReference type="ChEBI" id="CHEBI:85987"/>
        <dbReference type="EC" id="2.4.99.12"/>
    </reaction>
</comment>
<gene>
    <name evidence="12" type="ORF">EDC64_11198</name>
</gene>
<sequence length="431" mass="46621">MKGRAAPVPLQVYRGVTAAATLLAPIWLRYRVGKGKEDPGRLAERRGIASAPRPKGPLVWVHGASVGEVLSVMPLLDRLTERGFNVLLTSGTLTSGRIAARRPNPALTHQFVPLDARRFVRRFLDHWQPDLALLAESELWPNLIGETGRRGTPMVLVNGRLSQRSSARWARLPNSARALLSHVDLCLAQSRDDGQRFEALGAPRVQVSGNLKFDVPPPTAEPDALEKMRTAVRGRPVLLAASTHSGEDAVVIDAHGLLRREVPDLLTIIAPRHPERGADIYGLAEQAGLRVRLRSAGHLPDGATDLYVADTVGELGVFYRLAPVVFVGGSLVRHGGQTPIEAAKLGAVVLHGPHVWNFGALYARLDQEGGAVPIEDALSLAEGVLAQMTDSTLHRHTVEAARRTTQALSGALDRTLAAIDPYLAQIRLARR</sequence>
<evidence type="ECO:0000256" key="7">
    <source>
        <dbReference type="ARBA" id="ARBA00049183"/>
    </source>
</evidence>
<evidence type="ECO:0000256" key="2">
    <source>
        <dbReference type="ARBA" id="ARBA00004713"/>
    </source>
</evidence>